<reference evidence="3" key="1">
    <citation type="submission" date="2024-02" db="UniProtKB">
        <authorList>
            <consortium name="WormBaseParasite"/>
        </authorList>
    </citation>
    <scope>IDENTIFICATION</scope>
</reference>
<dbReference type="Proteomes" id="UP000887575">
    <property type="component" value="Unassembled WGS sequence"/>
</dbReference>
<organism evidence="2 3">
    <name type="scientific">Mesorhabditis belari</name>
    <dbReference type="NCBI Taxonomy" id="2138241"/>
    <lineage>
        <taxon>Eukaryota</taxon>
        <taxon>Metazoa</taxon>
        <taxon>Ecdysozoa</taxon>
        <taxon>Nematoda</taxon>
        <taxon>Chromadorea</taxon>
        <taxon>Rhabditida</taxon>
        <taxon>Rhabditina</taxon>
        <taxon>Rhabditomorpha</taxon>
        <taxon>Rhabditoidea</taxon>
        <taxon>Rhabditidae</taxon>
        <taxon>Mesorhabditinae</taxon>
        <taxon>Mesorhabditis</taxon>
    </lineage>
</organism>
<dbReference type="AlphaFoldDB" id="A0AAF3EVW8"/>
<evidence type="ECO:0000313" key="2">
    <source>
        <dbReference type="Proteomes" id="UP000887575"/>
    </source>
</evidence>
<keyword evidence="2" id="KW-1185">Reference proteome</keyword>
<name>A0AAF3EVW8_9BILA</name>
<feature type="compositionally biased region" description="Basic and acidic residues" evidence="1">
    <location>
        <begin position="136"/>
        <end position="147"/>
    </location>
</feature>
<dbReference type="SUPFAM" id="SSF56112">
    <property type="entry name" value="Protein kinase-like (PK-like)"/>
    <property type="match status" value="1"/>
</dbReference>
<dbReference type="WBParaSite" id="MBELARI_LOCUS18346">
    <property type="protein sequence ID" value="MBELARI_LOCUS18346"/>
    <property type="gene ID" value="MBELARI_LOCUS18346"/>
</dbReference>
<dbReference type="Gene3D" id="1.10.510.10">
    <property type="entry name" value="Transferase(Phosphotransferase) domain 1"/>
    <property type="match status" value="1"/>
</dbReference>
<evidence type="ECO:0000256" key="1">
    <source>
        <dbReference type="SAM" id="MobiDB-lite"/>
    </source>
</evidence>
<protein>
    <submittedName>
        <fullName evidence="3">Uncharacterized protein</fullName>
    </submittedName>
</protein>
<proteinExistence type="predicted"/>
<evidence type="ECO:0000313" key="3">
    <source>
        <dbReference type="WBParaSite" id="MBELARI_LOCUS18346"/>
    </source>
</evidence>
<accession>A0AAF3EVW8</accession>
<dbReference type="InterPro" id="IPR011009">
    <property type="entry name" value="Kinase-like_dom_sf"/>
</dbReference>
<sequence>MLGMKLFLPEGTDEEITRKIRKLGAENAVMERIFQVHGVPDDQYQSIYHRPVSKRPMLGKLQEIFVLLSTRLGNDVGPLKGSDLFNLITRMLDPNPKNRLRADECLSHPFLLKMNEKYEERLEKQEQMKKNGLVQPKDDNGMRQRNEKDKEVLLKELAQPQNRRIFIDELMQADEMKDDEMKEGKDQEMIEEFSQIAT</sequence>
<feature type="compositionally biased region" description="Basic and acidic residues" evidence="1">
    <location>
        <begin position="179"/>
        <end position="188"/>
    </location>
</feature>
<feature type="region of interest" description="Disordered" evidence="1">
    <location>
        <begin position="178"/>
        <end position="198"/>
    </location>
</feature>
<feature type="region of interest" description="Disordered" evidence="1">
    <location>
        <begin position="125"/>
        <end position="147"/>
    </location>
</feature>